<evidence type="ECO:0008006" key="4">
    <source>
        <dbReference type="Google" id="ProtNLM"/>
    </source>
</evidence>
<dbReference type="Proteomes" id="UP001499910">
    <property type="component" value="Unassembled WGS sequence"/>
</dbReference>
<reference evidence="3" key="1">
    <citation type="journal article" date="2019" name="Int. J. Syst. Evol. Microbiol.">
        <title>The Global Catalogue of Microorganisms (GCM) 10K type strain sequencing project: providing services to taxonomists for standard genome sequencing and annotation.</title>
        <authorList>
            <consortium name="The Broad Institute Genomics Platform"/>
            <consortium name="The Broad Institute Genome Sequencing Center for Infectious Disease"/>
            <person name="Wu L."/>
            <person name="Ma J."/>
        </authorList>
    </citation>
    <scope>NUCLEOTIDE SEQUENCE [LARGE SCALE GENOMIC DNA]</scope>
    <source>
        <strain evidence="3">JCM 18015</strain>
    </source>
</reference>
<sequence>MSDLLDRLVAQAESVAPVCVSVPEWSTELYFKPLTGADRMTIRRPLGKKPTEEELIVSTLQHKAMDADGKRVFETDQAARVKMLKALDLEVVMRVLREAGQADDPRADLVSATSDDDLRALLREAGDLDLMAVADLPEHVLEAIRRVIVMREPELRDALGRAGDSGPSDPIDAVKND</sequence>
<dbReference type="RefSeq" id="WP_259550462.1">
    <property type="nucleotide sequence ID" value="NZ_BAABHW010000002.1"/>
</dbReference>
<organism evidence="2 3">
    <name type="scientific">[Roseibacterium] beibuensis</name>
    <dbReference type="NCBI Taxonomy" id="1193142"/>
    <lineage>
        <taxon>Bacteria</taxon>
        <taxon>Pseudomonadati</taxon>
        <taxon>Pseudomonadota</taxon>
        <taxon>Alphaproteobacteria</taxon>
        <taxon>Rhodobacterales</taxon>
        <taxon>Roseobacteraceae</taxon>
        <taxon>Roseicyclus</taxon>
    </lineage>
</organism>
<dbReference type="EMBL" id="BAABHW010000002">
    <property type="protein sequence ID" value="GAA5073476.1"/>
    <property type="molecule type" value="Genomic_DNA"/>
</dbReference>
<name>A0ABP9LBU8_9RHOB</name>
<evidence type="ECO:0000313" key="3">
    <source>
        <dbReference type="Proteomes" id="UP001499910"/>
    </source>
</evidence>
<accession>A0ABP9LBU8</accession>
<comment type="caution">
    <text evidence="2">The sequence shown here is derived from an EMBL/GenBank/DDBJ whole genome shotgun (WGS) entry which is preliminary data.</text>
</comment>
<evidence type="ECO:0000313" key="2">
    <source>
        <dbReference type="EMBL" id="GAA5073476.1"/>
    </source>
</evidence>
<proteinExistence type="predicted"/>
<gene>
    <name evidence="2" type="ORF">GCM10023209_19430</name>
</gene>
<keyword evidence="3" id="KW-1185">Reference proteome</keyword>
<feature type="region of interest" description="Disordered" evidence="1">
    <location>
        <begin position="158"/>
        <end position="177"/>
    </location>
</feature>
<evidence type="ECO:0000256" key="1">
    <source>
        <dbReference type="SAM" id="MobiDB-lite"/>
    </source>
</evidence>
<protein>
    <recommendedName>
        <fullName evidence="4">Tail assembly chaperone</fullName>
    </recommendedName>
</protein>